<reference evidence="7" key="3">
    <citation type="submission" date="2018-08" db="UniProtKB">
        <authorList>
            <consortium name="EnsemblPlants"/>
        </authorList>
    </citation>
    <scope>IDENTIFICATION</scope>
    <source>
        <strain evidence="7">cv. Bd21</strain>
    </source>
</reference>
<organism evidence="6">
    <name type="scientific">Brachypodium distachyon</name>
    <name type="common">Purple false brome</name>
    <name type="synonym">Trachynia distachya</name>
    <dbReference type="NCBI Taxonomy" id="15368"/>
    <lineage>
        <taxon>Eukaryota</taxon>
        <taxon>Viridiplantae</taxon>
        <taxon>Streptophyta</taxon>
        <taxon>Embryophyta</taxon>
        <taxon>Tracheophyta</taxon>
        <taxon>Spermatophyta</taxon>
        <taxon>Magnoliopsida</taxon>
        <taxon>Liliopsida</taxon>
        <taxon>Poales</taxon>
        <taxon>Poaceae</taxon>
        <taxon>BOP clade</taxon>
        <taxon>Pooideae</taxon>
        <taxon>Stipodae</taxon>
        <taxon>Brachypodieae</taxon>
        <taxon>Brachypodium</taxon>
    </lineage>
</organism>
<dbReference type="InterPro" id="IPR036013">
    <property type="entry name" value="Band_7/SPFH_dom_sf"/>
</dbReference>
<evidence type="ECO:0000256" key="3">
    <source>
        <dbReference type="ARBA" id="ARBA00023128"/>
    </source>
</evidence>
<dbReference type="InterPro" id="IPR050710">
    <property type="entry name" value="Band7/mec-2_domain"/>
</dbReference>
<evidence type="ECO:0000313" key="7">
    <source>
        <dbReference type="EnsemblPlants" id="PNT65213"/>
    </source>
</evidence>
<dbReference type="InterPro" id="IPR001972">
    <property type="entry name" value="Stomatin_HflK_fam"/>
</dbReference>
<evidence type="ECO:0000313" key="8">
    <source>
        <dbReference type="Proteomes" id="UP000008810"/>
    </source>
</evidence>
<dbReference type="PANTHER" id="PTHR43327">
    <property type="entry name" value="STOMATIN-LIKE PROTEIN 2, MITOCHONDRIAL"/>
    <property type="match status" value="1"/>
</dbReference>
<keyword evidence="4" id="KW-0449">Lipoprotein</keyword>
<dbReference type="FunFam" id="3.30.479.30:FF:000008">
    <property type="entry name" value="Stomatin-like protein 2, mitochondrial"/>
    <property type="match status" value="1"/>
</dbReference>
<accession>A0A2K2CT66</accession>
<reference evidence="6" key="2">
    <citation type="submission" date="2017-06" db="EMBL/GenBank/DDBJ databases">
        <title>WGS assembly of Brachypodium distachyon.</title>
        <authorList>
            <consortium name="The International Brachypodium Initiative"/>
            <person name="Lucas S."/>
            <person name="Harmon-Smith M."/>
            <person name="Lail K."/>
            <person name="Tice H."/>
            <person name="Grimwood J."/>
            <person name="Bruce D."/>
            <person name="Barry K."/>
            <person name="Shu S."/>
            <person name="Lindquist E."/>
            <person name="Wang M."/>
            <person name="Pitluck S."/>
            <person name="Vogel J.P."/>
            <person name="Garvin D.F."/>
            <person name="Mockler T.C."/>
            <person name="Schmutz J."/>
            <person name="Rokhsar D."/>
            <person name="Bevan M.W."/>
        </authorList>
    </citation>
    <scope>NUCLEOTIDE SEQUENCE</scope>
    <source>
        <strain evidence="6">Bd21</strain>
    </source>
</reference>
<dbReference type="Gramene" id="PNT65214">
    <property type="protein sequence ID" value="PNT65214"/>
    <property type="gene ID" value="BRADI_4g39010v3"/>
</dbReference>
<dbReference type="SUPFAM" id="SSF117892">
    <property type="entry name" value="Band 7/SPFH domain"/>
    <property type="match status" value="1"/>
</dbReference>
<dbReference type="PANTHER" id="PTHR43327:SF30">
    <property type="entry name" value="BAND 7 DOMAIN-CONTAINING PROTEIN"/>
    <property type="match status" value="1"/>
</dbReference>
<dbReference type="EnsemblPlants" id="PNT65213">
    <property type="protein sequence ID" value="PNT65213"/>
    <property type="gene ID" value="BRADI_4g39010v3"/>
</dbReference>
<comment type="similarity">
    <text evidence="2">Belongs to the band 7/mec-2 family.</text>
</comment>
<evidence type="ECO:0000259" key="5">
    <source>
        <dbReference type="SMART" id="SM00244"/>
    </source>
</evidence>
<name>A0A2K2CT66_BRADI</name>
<evidence type="ECO:0000256" key="4">
    <source>
        <dbReference type="ARBA" id="ARBA00023288"/>
    </source>
</evidence>
<dbReference type="ExpressionAtlas" id="A0A2K2CT66">
    <property type="expression patterns" value="baseline and differential"/>
</dbReference>
<gene>
    <name evidence="6" type="ORF">BRADI_4g39010v3</name>
</gene>
<dbReference type="OrthoDB" id="434619at2759"/>
<dbReference type="Pfam" id="PF01145">
    <property type="entry name" value="Band_7"/>
    <property type="match status" value="1"/>
</dbReference>
<proteinExistence type="inferred from homology"/>
<keyword evidence="8" id="KW-1185">Reference proteome</keyword>
<dbReference type="Gramene" id="PNT65213">
    <property type="protein sequence ID" value="PNT65213"/>
    <property type="gene ID" value="BRADI_4g39010v3"/>
</dbReference>
<dbReference type="EMBL" id="CM000883">
    <property type="protein sequence ID" value="PNT65213.1"/>
    <property type="molecule type" value="Genomic_DNA"/>
</dbReference>
<reference evidence="6 7" key="1">
    <citation type="journal article" date="2010" name="Nature">
        <title>Genome sequencing and analysis of the model grass Brachypodium distachyon.</title>
        <authorList>
            <consortium name="International Brachypodium Initiative"/>
        </authorList>
    </citation>
    <scope>NUCLEOTIDE SEQUENCE [LARGE SCALE GENOMIC DNA]</scope>
    <source>
        <strain evidence="6 7">Bd21</strain>
    </source>
</reference>
<dbReference type="InterPro" id="IPR032435">
    <property type="entry name" value="STML2-like_C"/>
</dbReference>
<evidence type="ECO:0000256" key="1">
    <source>
        <dbReference type="ARBA" id="ARBA00004173"/>
    </source>
</evidence>
<dbReference type="Proteomes" id="UP000008810">
    <property type="component" value="Chromosome 4"/>
</dbReference>
<keyword evidence="3" id="KW-0496">Mitochondrion</keyword>
<dbReference type="EMBL" id="CM000883">
    <property type="protein sequence ID" value="PNT65214.1"/>
    <property type="molecule type" value="Genomic_DNA"/>
</dbReference>
<dbReference type="EnsemblPlants" id="PNT65214">
    <property type="protein sequence ID" value="PNT65214"/>
    <property type="gene ID" value="BRADI_4g39010v3"/>
</dbReference>
<dbReference type="GO" id="GO:0005739">
    <property type="term" value="C:mitochondrion"/>
    <property type="evidence" value="ECO:0007669"/>
    <property type="project" value="UniProtKB-SubCell"/>
</dbReference>
<sequence>MPGVDRIAYVHSLKEETIPIPDQSAITRDNVSIQIGGVLYVKIVDPYLASYGVENPMYAATQLAQTTMRSELGKITLDKTFEERDTLNYNIVRSINEAAADWGLKCLRYEIRDISPPPGVKAAMEKQAEAERKKRAQILESEGAMLDQGNRAKGEAEAILAKSEATAKGIKMVSESFKTEGSIKAASLRIAEQYIKAFAHLAKNTNTMLLPSDPGNPGAMIVQTLKIYKNTQQSKLTPGSQHAVVVEQEK</sequence>
<evidence type="ECO:0000256" key="2">
    <source>
        <dbReference type="ARBA" id="ARBA00008164"/>
    </source>
</evidence>
<dbReference type="GO" id="GO:0016020">
    <property type="term" value="C:membrane"/>
    <property type="evidence" value="ECO:0007669"/>
    <property type="project" value="InterPro"/>
</dbReference>
<dbReference type="InterPro" id="IPR001107">
    <property type="entry name" value="Band_7"/>
</dbReference>
<protein>
    <recommendedName>
        <fullName evidence="5">Band 7 domain-containing protein</fullName>
    </recommendedName>
</protein>
<dbReference type="CDD" id="cd08829">
    <property type="entry name" value="SPFH_paraslipin"/>
    <property type="match status" value="1"/>
</dbReference>
<dbReference type="Pfam" id="PF16200">
    <property type="entry name" value="Band_7_C"/>
    <property type="match status" value="1"/>
</dbReference>
<dbReference type="Gene3D" id="3.30.479.30">
    <property type="entry name" value="Band 7 domain"/>
    <property type="match status" value="1"/>
</dbReference>
<evidence type="ECO:0000313" key="6">
    <source>
        <dbReference type="EMBL" id="PNT65213.1"/>
    </source>
</evidence>
<comment type="subcellular location">
    <subcellularLocation>
        <location evidence="1">Mitochondrion</location>
    </subcellularLocation>
</comment>
<dbReference type="PRINTS" id="PR00721">
    <property type="entry name" value="STOMATIN"/>
</dbReference>
<dbReference type="SMART" id="SM00244">
    <property type="entry name" value="PHB"/>
    <property type="match status" value="1"/>
</dbReference>
<feature type="domain" description="Band 7" evidence="5">
    <location>
        <begin position="1"/>
        <end position="128"/>
    </location>
</feature>
<dbReference type="AlphaFoldDB" id="A0A2K2CT66"/>